<dbReference type="GO" id="GO:0005997">
    <property type="term" value="P:xylulose metabolic process"/>
    <property type="evidence" value="ECO:0007669"/>
    <property type="project" value="InterPro"/>
</dbReference>
<keyword evidence="7 9" id="KW-0119">Carbohydrate metabolism</keyword>
<evidence type="ECO:0000256" key="6">
    <source>
        <dbReference type="ARBA" id="ARBA00022840"/>
    </source>
</evidence>
<keyword evidence="13" id="KW-1185">Reference proteome</keyword>
<name>A0A8J8MII0_9FIRM</name>
<evidence type="ECO:0000256" key="9">
    <source>
        <dbReference type="RuleBase" id="RU364073"/>
    </source>
</evidence>
<dbReference type="GO" id="GO:0004856">
    <property type="term" value="F:D-xylulokinase activity"/>
    <property type="evidence" value="ECO:0007669"/>
    <property type="project" value="UniProtKB-EC"/>
</dbReference>
<keyword evidence="4 9" id="KW-0547">Nucleotide-binding</keyword>
<dbReference type="InterPro" id="IPR018484">
    <property type="entry name" value="FGGY_N"/>
</dbReference>
<evidence type="ECO:0000259" key="11">
    <source>
        <dbReference type="Pfam" id="PF02782"/>
    </source>
</evidence>
<feature type="domain" description="Carbohydrate kinase FGGY C-terminal" evidence="11">
    <location>
        <begin position="255"/>
        <end position="449"/>
    </location>
</feature>
<dbReference type="InterPro" id="IPR000577">
    <property type="entry name" value="Carb_kinase_FGGY"/>
</dbReference>
<dbReference type="PROSITE" id="PS00933">
    <property type="entry name" value="FGGY_KINASES_1"/>
    <property type="match status" value="1"/>
</dbReference>
<keyword evidence="2 9" id="KW-0859">Xylose metabolism</keyword>
<dbReference type="InterPro" id="IPR018485">
    <property type="entry name" value="FGGY_C"/>
</dbReference>
<dbReference type="SUPFAM" id="SSF53067">
    <property type="entry name" value="Actin-like ATPase domain"/>
    <property type="match status" value="2"/>
</dbReference>
<dbReference type="Gene3D" id="3.30.420.40">
    <property type="match status" value="2"/>
</dbReference>
<gene>
    <name evidence="9 12" type="primary">xylB</name>
    <name evidence="12" type="ORF">HZI73_07450</name>
</gene>
<evidence type="ECO:0000256" key="2">
    <source>
        <dbReference type="ARBA" id="ARBA00022629"/>
    </source>
</evidence>
<protein>
    <recommendedName>
        <fullName evidence="9">Xylulose kinase</fullName>
        <shortName evidence="9">Xylulokinase</shortName>
        <ecNumber evidence="9">2.7.1.17</ecNumber>
    </recommendedName>
</protein>
<evidence type="ECO:0000256" key="5">
    <source>
        <dbReference type="ARBA" id="ARBA00022777"/>
    </source>
</evidence>
<evidence type="ECO:0000256" key="3">
    <source>
        <dbReference type="ARBA" id="ARBA00022679"/>
    </source>
</evidence>
<sequence>MKYLLAHDLGTSGNKVTLFSTEGELLDSEVYAYETQWFNGVWAEQDAEIWYQAVCQTTKRILSRVNPQDVIGVSFSGQMMGCLCVDEHGKPLRQAIIWADMRSTKEECRIKELFEEEEFYRITGHRPRASYSLAKLMWIKNNEPEVYEKTYKVLHAKDYVISRLTGEFVTDYSDASSTNLLDINTLEWSKIIADAVEIDMDKMPRIHGSTDVVGSVSETASRDTGLFSGTPVVCGGGDGSMSALGAGCIAEGDVFCTLGTSAWNATTANRPIYDAQLRTFNWVHVVPGKYVPCGTMQAAGASLSWFVKQLAKMESQEAKLTGTNVYDILNDMISHVEAGSGGVYFMPYLLGERSPRWNVNARAGFIGIKMDTTKEEMVRSVFEGITFNLKIILDIVTNRQYTREVMMTGGGAKSPIWCQIFADIYNTDILVPNYIEEATSIGAAVTAGVGIGIYDSFEKIHDFIKVVKRFKPRKKQVALYNSRLEVFEALYRALEPVYDIMART</sequence>
<dbReference type="InterPro" id="IPR043129">
    <property type="entry name" value="ATPase_NBD"/>
</dbReference>
<dbReference type="PIRSF" id="PIRSF000538">
    <property type="entry name" value="GlpK"/>
    <property type="match status" value="1"/>
</dbReference>
<dbReference type="AlphaFoldDB" id="A0A8J8MII0"/>
<organism evidence="12 13">
    <name type="scientific">Vallitalea pronyensis</name>
    <dbReference type="NCBI Taxonomy" id="1348613"/>
    <lineage>
        <taxon>Bacteria</taxon>
        <taxon>Bacillati</taxon>
        <taxon>Bacillota</taxon>
        <taxon>Clostridia</taxon>
        <taxon>Lachnospirales</taxon>
        <taxon>Vallitaleaceae</taxon>
        <taxon>Vallitalea</taxon>
    </lineage>
</organism>
<dbReference type="PANTHER" id="PTHR43095:SF5">
    <property type="entry name" value="XYLULOSE KINASE"/>
    <property type="match status" value="1"/>
</dbReference>
<dbReference type="Pfam" id="PF00370">
    <property type="entry name" value="FGGY_N"/>
    <property type="match status" value="1"/>
</dbReference>
<proteinExistence type="inferred from homology"/>
<dbReference type="InterPro" id="IPR006000">
    <property type="entry name" value="Xylulokinase"/>
</dbReference>
<dbReference type="GO" id="GO:0005524">
    <property type="term" value="F:ATP binding"/>
    <property type="evidence" value="ECO:0007669"/>
    <property type="project" value="UniProtKB-KW"/>
</dbReference>
<evidence type="ECO:0000256" key="8">
    <source>
        <dbReference type="RuleBase" id="RU003733"/>
    </source>
</evidence>
<dbReference type="RefSeq" id="WP_212697624.1">
    <property type="nucleotide sequence ID" value="NZ_CP058649.1"/>
</dbReference>
<evidence type="ECO:0000256" key="4">
    <source>
        <dbReference type="ARBA" id="ARBA00022741"/>
    </source>
</evidence>
<evidence type="ECO:0000256" key="7">
    <source>
        <dbReference type="ARBA" id="ARBA00023277"/>
    </source>
</evidence>
<keyword evidence="3 8" id="KW-0808">Transferase</keyword>
<accession>A0A8J8MII0</accession>
<comment type="similarity">
    <text evidence="1 8">Belongs to the FGGY kinase family.</text>
</comment>
<dbReference type="Pfam" id="PF02782">
    <property type="entry name" value="FGGY_C"/>
    <property type="match status" value="1"/>
</dbReference>
<evidence type="ECO:0000259" key="10">
    <source>
        <dbReference type="Pfam" id="PF00370"/>
    </source>
</evidence>
<dbReference type="GO" id="GO:0042732">
    <property type="term" value="P:D-xylose metabolic process"/>
    <property type="evidence" value="ECO:0007669"/>
    <property type="project" value="UniProtKB-KW"/>
</dbReference>
<evidence type="ECO:0000313" key="13">
    <source>
        <dbReference type="Proteomes" id="UP000683246"/>
    </source>
</evidence>
<dbReference type="InterPro" id="IPR050406">
    <property type="entry name" value="FGGY_Carb_Kinase"/>
</dbReference>
<evidence type="ECO:0000256" key="1">
    <source>
        <dbReference type="ARBA" id="ARBA00009156"/>
    </source>
</evidence>
<evidence type="ECO:0000313" key="12">
    <source>
        <dbReference type="EMBL" id="QUI22146.1"/>
    </source>
</evidence>
<keyword evidence="5 8" id="KW-0418">Kinase</keyword>
<dbReference type="EC" id="2.7.1.17" evidence="9"/>
<dbReference type="InterPro" id="IPR018483">
    <property type="entry name" value="Carb_kinase_FGGY_CS"/>
</dbReference>
<dbReference type="NCBIfam" id="TIGR01312">
    <property type="entry name" value="XylB"/>
    <property type="match status" value="1"/>
</dbReference>
<dbReference type="Proteomes" id="UP000683246">
    <property type="component" value="Chromosome"/>
</dbReference>
<reference evidence="12" key="1">
    <citation type="submission" date="2020-07" db="EMBL/GenBank/DDBJ databases">
        <title>Vallitalea pronyensis genome.</title>
        <authorList>
            <person name="Postec A."/>
        </authorList>
    </citation>
    <scope>NUCLEOTIDE SEQUENCE</scope>
    <source>
        <strain evidence="12">FatNI3</strain>
    </source>
</reference>
<feature type="domain" description="Carbohydrate kinase FGGY N-terminal" evidence="10">
    <location>
        <begin position="3"/>
        <end position="245"/>
    </location>
</feature>
<dbReference type="PROSITE" id="PS00445">
    <property type="entry name" value="FGGY_KINASES_2"/>
    <property type="match status" value="1"/>
</dbReference>
<dbReference type="KEGG" id="vpy:HZI73_07450"/>
<dbReference type="PANTHER" id="PTHR43095">
    <property type="entry name" value="SUGAR KINASE"/>
    <property type="match status" value="1"/>
</dbReference>
<dbReference type="EMBL" id="CP058649">
    <property type="protein sequence ID" value="QUI22146.1"/>
    <property type="molecule type" value="Genomic_DNA"/>
</dbReference>
<comment type="catalytic activity">
    <reaction evidence="9">
        <text>D-xylulose + ATP = D-xylulose 5-phosphate + ADP + H(+)</text>
        <dbReference type="Rhea" id="RHEA:10964"/>
        <dbReference type="ChEBI" id="CHEBI:15378"/>
        <dbReference type="ChEBI" id="CHEBI:17140"/>
        <dbReference type="ChEBI" id="CHEBI:30616"/>
        <dbReference type="ChEBI" id="CHEBI:57737"/>
        <dbReference type="ChEBI" id="CHEBI:456216"/>
        <dbReference type="EC" id="2.7.1.17"/>
    </reaction>
</comment>
<dbReference type="CDD" id="cd07805">
    <property type="entry name" value="ASKHA_NBD_FGGY_CvXK-like"/>
    <property type="match status" value="1"/>
</dbReference>
<keyword evidence="6 9" id="KW-0067">ATP-binding</keyword>